<gene>
    <name evidence="2" type="ORF">FYC62_12455</name>
</gene>
<feature type="transmembrane region" description="Helical" evidence="1">
    <location>
        <begin position="12"/>
        <end position="36"/>
    </location>
</feature>
<reference evidence="2 3" key="1">
    <citation type="submission" date="2019-08" db="EMBL/GenBank/DDBJ databases">
        <title>Pedobacter sp. nov., isolated from Han river, South Korea.</title>
        <authorList>
            <person name="Lee D.-H."/>
            <person name="Kim Y.-S."/>
            <person name="Hwang E.-M."/>
            <person name="Le Tran T.C."/>
            <person name="Cha C.-J."/>
        </authorList>
    </citation>
    <scope>NUCLEOTIDE SEQUENCE [LARGE SCALE GENOMIC DNA]</scope>
    <source>
        <strain evidence="2 3">CJ43</strain>
    </source>
</reference>
<dbReference type="PANTHER" id="PTHR30060">
    <property type="entry name" value="INNER MEMBRANE PROTEIN"/>
    <property type="match status" value="1"/>
</dbReference>
<dbReference type="Pfam" id="PF03741">
    <property type="entry name" value="TerC"/>
    <property type="match status" value="1"/>
</dbReference>
<evidence type="ECO:0000313" key="2">
    <source>
        <dbReference type="EMBL" id="QEK52371.1"/>
    </source>
</evidence>
<keyword evidence="1" id="KW-0812">Transmembrane</keyword>
<dbReference type="Proteomes" id="UP000323653">
    <property type="component" value="Chromosome"/>
</dbReference>
<feature type="transmembrane region" description="Helical" evidence="1">
    <location>
        <begin position="133"/>
        <end position="159"/>
    </location>
</feature>
<accession>A0A5C0VL31</accession>
<sequence>MEWITNPEIWISLLTLTVLEIVLGIDNIVFISILAGKLPVDQQKRARSIGLALAMITRILLLLSLSWVMSLTATLFNLAEWFGVSNDTLLSKFAISGRDLILLLGGLFLIYKSTTEIHEKLEGDEGDHSVKKVYSFSGVIIQILILDIVFSLDSVITAVGMANEIMVMIAAVTIAVIVMMFSAASISNFVNQHPTVKMLALSFLLLIGFSLVAEGLDQHIPKGYIYFAMAFSVLVEVLNLKSKKKRKPVELRNTPHE</sequence>
<dbReference type="GO" id="GO:0005886">
    <property type="term" value="C:plasma membrane"/>
    <property type="evidence" value="ECO:0007669"/>
    <property type="project" value="TreeGrafter"/>
</dbReference>
<dbReference type="RefSeq" id="WP_149075167.1">
    <property type="nucleotide sequence ID" value="NZ_CP043329.1"/>
</dbReference>
<feature type="transmembrane region" description="Helical" evidence="1">
    <location>
        <begin position="198"/>
        <end position="217"/>
    </location>
</feature>
<keyword evidence="1" id="KW-1133">Transmembrane helix</keyword>
<evidence type="ECO:0000256" key="1">
    <source>
        <dbReference type="SAM" id="Phobius"/>
    </source>
</evidence>
<evidence type="ECO:0000313" key="3">
    <source>
        <dbReference type="Proteomes" id="UP000323653"/>
    </source>
</evidence>
<dbReference type="EMBL" id="CP043329">
    <property type="protein sequence ID" value="QEK52371.1"/>
    <property type="molecule type" value="Genomic_DNA"/>
</dbReference>
<feature type="transmembrane region" description="Helical" evidence="1">
    <location>
        <begin position="48"/>
        <end position="69"/>
    </location>
</feature>
<feature type="transmembrane region" description="Helical" evidence="1">
    <location>
        <begin position="89"/>
        <end position="112"/>
    </location>
</feature>
<protein>
    <submittedName>
        <fullName evidence="2">TerC family protein</fullName>
    </submittedName>
</protein>
<dbReference type="KEGG" id="pej:FYC62_12455"/>
<keyword evidence="3" id="KW-1185">Reference proteome</keyword>
<dbReference type="AlphaFoldDB" id="A0A5C0VL31"/>
<dbReference type="InterPro" id="IPR005496">
    <property type="entry name" value="Integral_membrane_TerC"/>
</dbReference>
<name>A0A5C0VL31_9SPHI</name>
<keyword evidence="1" id="KW-0472">Membrane</keyword>
<feature type="transmembrane region" description="Helical" evidence="1">
    <location>
        <begin position="165"/>
        <end position="186"/>
    </location>
</feature>
<organism evidence="2 3">
    <name type="scientific">Pedobacter aquae</name>
    <dbReference type="NCBI Taxonomy" id="2605747"/>
    <lineage>
        <taxon>Bacteria</taxon>
        <taxon>Pseudomonadati</taxon>
        <taxon>Bacteroidota</taxon>
        <taxon>Sphingobacteriia</taxon>
        <taxon>Sphingobacteriales</taxon>
        <taxon>Sphingobacteriaceae</taxon>
        <taxon>Pedobacter</taxon>
    </lineage>
</organism>
<feature type="transmembrane region" description="Helical" evidence="1">
    <location>
        <begin position="223"/>
        <end position="240"/>
    </location>
</feature>
<proteinExistence type="predicted"/>
<dbReference type="PANTHER" id="PTHR30060:SF0">
    <property type="entry name" value="COILED-COIL PROTEIN (DUF2040)-RELATED"/>
    <property type="match status" value="1"/>
</dbReference>